<gene>
    <name evidence="7" type="ORF">KHA99_27680</name>
</gene>
<dbReference type="PANTHER" id="PTHR34857">
    <property type="entry name" value="SLL0384 PROTEIN"/>
    <property type="match status" value="1"/>
</dbReference>
<accession>A0A942YYJ6</accession>
<keyword evidence="5 6" id="KW-0472">Membrane</keyword>
<sequence length="248" mass="27632">MEKKNAVLSLYPTTKLLMILLFAISVFIIPNYLFGYAIFFVCLLIAAIGSVTKEFANLTIKGLFSLSVLIFVLQSFFYPGTHVLWEWSFLAITQEGVDFALGLTSKIIAVGSSLILFFRITPVKDFVYSLEVLGLSPKATYVVLSTLTIIPEMKKSSQIIMDAQKTRGVETEGSLMVRLKALLPMITPLVLSSVASTEERAMALEARGFTVNKRKTSIYSIEKTGRDSFIRVMLLVILILLIVWRVAL</sequence>
<dbReference type="EMBL" id="JAGYPF010000006">
    <property type="protein sequence ID" value="MBS4216210.1"/>
    <property type="molecule type" value="Genomic_DNA"/>
</dbReference>
<evidence type="ECO:0000256" key="1">
    <source>
        <dbReference type="ARBA" id="ARBA00004141"/>
    </source>
</evidence>
<evidence type="ECO:0000256" key="4">
    <source>
        <dbReference type="ARBA" id="ARBA00022989"/>
    </source>
</evidence>
<evidence type="ECO:0000256" key="3">
    <source>
        <dbReference type="ARBA" id="ARBA00022692"/>
    </source>
</evidence>
<dbReference type="GO" id="GO:0005886">
    <property type="term" value="C:plasma membrane"/>
    <property type="evidence" value="ECO:0007669"/>
    <property type="project" value="UniProtKB-ARBA"/>
</dbReference>
<dbReference type="RefSeq" id="WP_213120738.1">
    <property type="nucleotide sequence ID" value="NZ_JAGYPF010000006.1"/>
</dbReference>
<dbReference type="Proteomes" id="UP000679749">
    <property type="component" value="Unassembled WGS sequence"/>
</dbReference>
<reference evidence="7" key="1">
    <citation type="submission" date="2021-05" db="EMBL/GenBank/DDBJ databases">
        <title>Novel Bacillus species.</title>
        <authorList>
            <person name="Liu G."/>
        </authorList>
    </citation>
    <scope>NUCLEOTIDE SEQUENCE</scope>
    <source>
        <strain evidence="7">FJAT-49825</strain>
    </source>
</reference>
<keyword evidence="8" id="KW-1185">Reference proteome</keyword>
<dbReference type="AlphaFoldDB" id="A0A942YYJ6"/>
<protein>
    <submittedName>
        <fullName evidence="7">Energy-coupling factor transporter transmembrane protein EcfT</fullName>
    </submittedName>
</protein>
<evidence type="ECO:0000313" key="7">
    <source>
        <dbReference type="EMBL" id="MBS4216210.1"/>
    </source>
</evidence>
<evidence type="ECO:0000256" key="2">
    <source>
        <dbReference type="ARBA" id="ARBA00022475"/>
    </source>
</evidence>
<feature type="transmembrane region" description="Helical" evidence="6">
    <location>
        <begin position="7"/>
        <end position="28"/>
    </location>
</feature>
<dbReference type="PANTHER" id="PTHR34857:SF2">
    <property type="entry name" value="SLL0384 PROTEIN"/>
    <property type="match status" value="1"/>
</dbReference>
<evidence type="ECO:0000313" key="8">
    <source>
        <dbReference type="Proteomes" id="UP000679749"/>
    </source>
</evidence>
<feature type="transmembrane region" description="Helical" evidence="6">
    <location>
        <begin position="229"/>
        <end position="247"/>
    </location>
</feature>
<dbReference type="CDD" id="cd16914">
    <property type="entry name" value="EcfT"/>
    <property type="match status" value="1"/>
</dbReference>
<keyword evidence="2" id="KW-1003">Cell membrane</keyword>
<keyword evidence="3 6" id="KW-0812">Transmembrane</keyword>
<evidence type="ECO:0000256" key="6">
    <source>
        <dbReference type="SAM" id="Phobius"/>
    </source>
</evidence>
<name>A0A942YYJ6_9BACI</name>
<keyword evidence="4 6" id="KW-1133">Transmembrane helix</keyword>
<proteinExistence type="predicted"/>
<feature type="transmembrane region" description="Helical" evidence="6">
    <location>
        <begin position="34"/>
        <end position="51"/>
    </location>
</feature>
<dbReference type="InterPro" id="IPR003339">
    <property type="entry name" value="ABC/ECF_trnsptr_transmembrane"/>
</dbReference>
<feature type="transmembrane region" description="Helical" evidence="6">
    <location>
        <begin position="58"/>
        <end position="79"/>
    </location>
</feature>
<dbReference type="Pfam" id="PF02361">
    <property type="entry name" value="CbiQ"/>
    <property type="match status" value="1"/>
</dbReference>
<comment type="subcellular location">
    <subcellularLocation>
        <location evidence="1">Membrane</location>
        <topology evidence="1">Multi-pass membrane protein</topology>
    </subcellularLocation>
</comment>
<evidence type="ECO:0000256" key="5">
    <source>
        <dbReference type="ARBA" id="ARBA00023136"/>
    </source>
</evidence>
<comment type="caution">
    <text evidence="7">The sequence shown here is derived from an EMBL/GenBank/DDBJ whole genome shotgun (WGS) entry which is preliminary data.</text>
</comment>
<feature type="transmembrane region" description="Helical" evidence="6">
    <location>
        <begin position="99"/>
        <end position="118"/>
    </location>
</feature>
<organism evidence="7 8">
    <name type="scientific">Neobacillus rhizophilus</name>
    <dbReference type="NCBI Taxonomy" id="2833579"/>
    <lineage>
        <taxon>Bacteria</taxon>
        <taxon>Bacillati</taxon>
        <taxon>Bacillota</taxon>
        <taxon>Bacilli</taxon>
        <taxon>Bacillales</taxon>
        <taxon>Bacillaceae</taxon>
        <taxon>Neobacillus</taxon>
    </lineage>
</organism>
<dbReference type="InterPro" id="IPR051611">
    <property type="entry name" value="ECF_transporter_component"/>
</dbReference>